<keyword evidence="8" id="KW-0539">Nucleus</keyword>
<keyword evidence="4" id="KW-0227">DNA damage</keyword>
<evidence type="ECO:0000256" key="8">
    <source>
        <dbReference type="ARBA" id="ARBA00023242"/>
    </source>
</evidence>
<dbReference type="SUPFAM" id="SSF56672">
    <property type="entry name" value="DNA/RNA polymerases"/>
    <property type="match status" value="1"/>
</dbReference>
<dbReference type="FunFam" id="1.10.150.20:FF:000014">
    <property type="entry name" value="Polymerase (DNA directed), eta"/>
    <property type="match status" value="1"/>
</dbReference>
<keyword evidence="5" id="KW-0863">Zinc-finger</keyword>
<dbReference type="InterPro" id="IPR043502">
    <property type="entry name" value="DNA/RNA_pol_sf"/>
</dbReference>
<dbReference type="InterPro" id="IPR041298">
    <property type="entry name" value="UBZ3"/>
</dbReference>
<dbReference type="GO" id="GO:0006281">
    <property type="term" value="P:DNA repair"/>
    <property type="evidence" value="ECO:0007669"/>
    <property type="project" value="UniProtKB-KW"/>
</dbReference>
<protein>
    <recommendedName>
        <fullName evidence="9">DNA polymerase eta</fullName>
    </recommendedName>
</protein>
<name>A0AAD4L7K0_9AGAM</name>
<evidence type="ECO:0000256" key="3">
    <source>
        <dbReference type="ARBA" id="ARBA00022723"/>
    </source>
</evidence>
<dbReference type="GO" id="GO:0003684">
    <property type="term" value="F:damaged DNA binding"/>
    <property type="evidence" value="ECO:0007669"/>
    <property type="project" value="InterPro"/>
</dbReference>
<dbReference type="Pfam" id="PF21704">
    <property type="entry name" value="POLH-Rev1_HhH"/>
    <property type="match status" value="1"/>
</dbReference>
<dbReference type="GO" id="GO:0070987">
    <property type="term" value="P:error-free translesion synthesis"/>
    <property type="evidence" value="ECO:0007669"/>
    <property type="project" value="UniProtKB-ARBA"/>
</dbReference>
<evidence type="ECO:0000313" key="13">
    <source>
        <dbReference type="EMBL" id="KAH8983205.1"/>
    </source>
</evidence>
<dbReference type="GO" id="GO:0008270">
    <property type="term" value="F:zinc ion binding"/>
    <property type="evidence" value="ECO:0007669"/>
    <property type="project" value="UniProtKB-KW"/>
</dbReference>
<reference evidence="13" key="1">
    <citation type="submission" date="2022-01" db="EMBL/GenBank/DDBJ databases">
        <title>Comparative genomics reveals a dynamic genome evolution in the ectomycorrhizal milk-cap (Lactarius) mushrooms.</title>
        <authorList>
            <consortium name="DOE Joint Genome Institute"/>
            <person name="Lebreton A."/>
            <person name="Tang N."/>
            <person name="Kuo A."/>
            <person name="LaButti K."/>
            <person name="Drula E."/>
            <person name="Barry K."/>
            <person name="Clum A."/>
            <person name="Lipzen A."/>
            <person name="Mousain D."/>
            <person name="Ng V."/>
            <person name="Wang R."/>
            <person name="Wang X."/>
            <person name="Dai Y."/>
            <person name="Henrissat B."/>
            <person name="Grigoriev I.V."/>
            <person name="Guerin-Laguette A."/>
            <person name="Yu F."/>
            <person name="Martin F.M."/>
        </authorList>
    </citation>
    <scope>NUCLEOTIDE SEQUENCE</scope>
    <source>
        <strain evidence="13">QP</strain>
    </source>
</reference>
<dbReference type="PANTHER" id="PTHR45873:SF1">
    <property type="entry name" value="DNA POLYMERASE ETA"/>
    <property type="match status" value="1"/>
</dbReference>
<proteinExistence type="predicted"/>
<keyword evidence="7" id="KW-0234">DNA repair</keyword>
<evidence type="ECO:0000259" key="12">
    <source>
        <dbReference type="PROSITE" id="PS51907"/>
    </source>
</evidence>
<dbReference type="GO" id="GO:0035861">
    <property type="term" value="C:site of double-strand break"/>
    <property type="evidence" value="ECO:0007669"/>
    <property type="project" value="TreeGrafter"/>
</dbReference>
<keyword evidence="3" id="KW-0479">Metal-binding</keyword>
<dbReference type="InterPro" id="IPR017961">
    <property type="entry name" value="DNA_pol_Y-fam_little_finger"/>
</dbReference>
<dbReference type="InterPro" id="IPR036775">
    <property type="entry name" value="DNA_pol_Y-fam_lit_finger_sf"/>
</dbReference>
<evidence type="ECO:0000259" key="11">
    <source>
        <dbReference type="PROSITE" id="PS50173"/>
    </source>
</evidence>
<dbReference type="Gene3D" id="1.10.150.20">
    <property type="entry name" value="5' to 3' exonuclease, C-terminal subdomain"/>
    <property type="match status" value="1"/>
</dbReference>
<dbReference type="Gene3D" id="3.30.1490.100">
    <property type="entry name" value="DNA polymerase, Y-family, little finger domain"/>
    <property type="match status" value="1"/>
</dbReference>
<dbReference type="GO" id="GO:0007064">
    <property type="term" value="P:mitotic sister chromatid cohesion"/>
    <property type="evidence" value="ECO:0007669"/>
    <property type="project" value="UniProtKB-ARBA"/>
</dbReference>
<dbReference type="Pfam" id="PF11799">
    <property type="entry name" value="IMS_C"/>
    <property type="match status" value="1"/>
</dbReference>
<dbReference type="Proteomes" id="UP001201163">
    <property type="component" value="Unassembled WGS sequence"/>
</dbReference>
<feature type="domain" description="UmuC" evidence="11">
    <location>
        <begin position="50"/>
        <end position="325"/>
    </location>
</feature>
<dbReference type="Gene3D" id="3.30.70.270">
    <property type="match status" value="1"/>
</dbReference>
<keyword evidence="6" id="KW-0862">Zinc</keyword>
<dbReference type="SUPFAM" id="SSF100879">
    <property type="entry name" value="Lesion bypass DNA polymerase (Y-family), little finger domain"/>
    <property type="match status" value="1"/>
</dbReference>
<evidence type="ECO:0000256" key="6">
    <source>
        <dbReference type="ARBA" id="ARBA00022833"/>
    </source>
</evidence>
<sequence>MPPTSPLKHASRKEKSKFTPHAEFTDLNLPITYRHLHSSPPSARDSLRVIALCDSDAFYAACEQVRLGIDPSRPLVVRQWDALIAVNYPARAFGITRMSNWRDAVKKCPELIVVHVATYKEGDEAPSYCDNPDTATHKVSLDYYRRESAKIISIFKEGLPEGEIEKASIDEAFIDFTRPVRAELLARYPYLSQVPADAPHGLDTALPPPPQMSLGKHGILIPVDPPPEDSDSAHKAGEYVNADEEDRPRTWHDVALAIAAELMDKIRADVRTQLGYTTSAGIARNKFLAKLTASYKKRDSQSILRNAAIPNYLIPMPFQKIRFLGGKFGQAIADTFEASTVGDLLFIDIDEMQQKFGEDSIWVYEILRGIDRSEVKEKPAMTKSMMASKNLPRPINKFSEGPHWLRVLAAELALRINEAREADQSIWPKTIVLHARPRNEASRSKQTSFPFARTVTVDTIAGFAERLWKDLVGSGNKEDGSLPHSITHVALGFSGVEPGEAGQQSIEGFFQPRTSTGDPPPADRKRRRVAVEDSAGASVDPSGTPQIDRGEKTMIAFVCPRCHQRIELESTDDAHSDGEALSRLQTEHSDFHMAEDLSKMAGHNDGNVGGGSVKIRAVEKLHSTRTKRKKQPPELPEDGIAKFFARK</sequence>
<dbReference type="PROSITE" id="PS51907">
    <property type="entry name" value="ZF_UBZ3"/>
    <property type="match status" value="1"/>
</dbReference>
<dbReference type="EMBL" id="JAKELL010000091">
    <property type="protein sequence ID" value="KAH8983205.1"/>
    <property type="molecule type" value="Genomic_DNA"/>
</dbReference>
<dbReference type="Pfam" id="PF00817">
    <property type="entry name" value="IMS"/>
    <property type="match status" value="1"/>
</dbReference>
<evidence type="ECO:0000256" key="10">
    <source>
        <dbReference type="SAM" id="MobiDB-lite"/>
    </source>
</evidence>
<dbReference type="PROSITE" id="PS50173">
    <property type="entry name" value="UMUC"/>
    <property type="match status" value="1"/>
</dbReference>
<dbReference type="PANTHER" id="PTHR45873">
    <property type="entry name" value="DNA POLYMERASE ETA"/>
    <property type="match status" value="1"/>
</dbReference>
<dbReference type="GO" id="GO:0042276">
    <property type="term" value="P:error-prone translesion synthesis"/>
    <property type="evidence" value="ECO:0007669"/>
    <property type="project" value="TreeGrafter"/>
</dbReference>
<dbReference type="GO" id="GO:0003887">
    <property type="term" value="F:DNA-directed DNA polymerase activity"/>
    <property type="evidence" value="ECO:0007669"/>
    <property type="project" value="TreeGrafter"/>
</dbReference>
<dbReference type="GO" id="GO:0005634">
    <property type="term" value="C:nucleus"/>
    <property type="evidence" value="ECO:0007669"/>
    <property type="project" value="UniProtKB-SubCell"/>
</dbReference>
<evidence type="ECO:0000256" key="5">
    <source>
        <dbReference type="ARBA" id="ARBA00022771"/>
    </source>
</evidence>
<gene>
    <name evidence="13" type="ORF">EDB92DRAFT_1891574</name>
</gene>
<feature type="domain" description="UBZ3-type" evidence="12">
    <location>
        <begin position="552"/>
        <end position="600"/>
    </location>
</feature>
<evidence type="ECO:0000256" key="7">
    <source>
        <dbReference type="ARBA" id="ARBA00023204"/>
    </source>
</evidence>
<organism evidence="13 14">
    <name type="scientific">Lactarius akahatsu</name>
    <dbReference type="NCBI Taxonomy" id="416441"/>
    <lineage>
        <taxon>Eukaryota</taxon>
        <taxon>Fungi</taxon>
        <taxon>Dikarya</taxon>
        <taxon>Basidiomycota</taxon>
        <taxon>Agaricomycotina</taxon>
        <taxon>Agaricomycetes</taxon>
        <taxon>Russulales</taxon>
        <taxon>Russulaceae</taxon>
        <taxon>Lactarius</taxon>
    </lineage>
</organism>
<dbReference type="Gene3D" id="3.40.1170.60">
    <property type="match status" value="1"/>
</dbReference>
<evidence type="ECO:0000256" key="9">
    <source>
        <dbReference type="ARBA" id="ARBA00044975"/>
    </source>
</evidence>
<dbReference type="GO" id="GO:0009314">
    <property type="term" value="P:response to radiation"/>
    <property type="evidence" value="ECO:0007669"/>
    <property type="project" value="TreeGrafter"/>
</dbReference>
<evidence type="ECO:0000256" key="2">
    <source>
        <dbReference type="ARBA" id="ARBA00022679"/>
    </source>
</evidence>
<dbReference type="FunFam" id="3.40.1170.60:FF:000008">
    <property type="entry name" value="DNA polymerase eta subunit"/>
    <property type="match status" value="1"/>
</dbReference>
<accession>A0AAD4L7K0</accession>
<feature type="region of interest" description="Disordered" evidence="10">
    <location>
        <begin position="508"/>
        <end position="551"/>
    </location>
</feature>
<evidence type="ECO:0000256" key="1">
    <source>
        <dbReference type="ARBA" id="ARBA00004123"/>
    </source>
</evidence>
<feature type="compositionally biased region" description="Polar residues" evidence="10">
    <location>
        <begin position="508"/>
        <end position="517"/>
    </location>
</feature>
<dbReference type="InterPro" id="IPR043128">
    <property type="entry name" value="Rev_trsase/Diguanyl_cyclase"/>
</dbReference>
<comment type="caution">
    <text evidence="13">The sequence shown here is derived from an EMBL/GenBank/DDBJ whole genome shotgun (WGS) entry which is preliminary data.</text>
</comment>
<dbReference type="GO" id="GO:0005657">
    <property type="term" value="C:replication fork"/>
    <property type="evidence" value="ECO:0007669"/>
    <property type="project" value="UniProtKB-ARBA"/>
</dbReference>
<dbReference type="InterPro" id="IPR052230">
    <property type="entry name" value="DNA_polymerase_eta"/>
</dbReference>
<evidence type="ECO:0000256" key="4">
    <source>
        <dbReference type="ARBA" id="ARBA00022763"/>
    </source>
</evidence>
<comment type="subcellular location">
    <subcellularLocation>
        <location evidence="1">Nucleus</location>
    </subcellularLocation>
</comment>
<evidence type="ECO:0000313" key="14">
    <source>
        <dbReference type="Proteomes" id="UP001201163"/>
    </source>
</evidence>
<keyword evidence="14" id="KW-1185">Reference proteome</keyword>
<keyword evidence="2" id="KW-0808">Transferase</keyword>
<feature type="region of interest" description="Disordered" evidence="10">
    <location>
        <begin position="621"/>
        <end position="647"/>
    </location>
</feature>
<dbReference type="AlphaFoldDB" id="A0AAD4L7K0"/>
<dbReference type="InterPro" id="IPR001126">
    <property type="entry name" value="UmuC"/>
</dbReference>